<evidence type="ECO:0000256" key="1">
    <source>
        <dbReference type="SAM" id="MobiDB-lite"/>
    </source>
</evidence>
<gene>
    <name evidence="3" type="ORF">ElyMa_004264200</name>
</gene>
<feature type="region of interest" description="Disordered" evidence="1">
    <location>
        <begin position="46"/>
        <end position="65"/>
    </location>
</feature>
<sequence>METLLDHTTQTLLSNVANIAGNRTSVFQRAAIYTHQAIDWASNASGRANNATTNTTGSTGEPEPEISVHDIEYDMPLRKAILYLQIVIGILGAILLFIYMMHSRR</sequence>
<dbReference type="AlphaFoldDB" id="A0AAV4GTK3"/>
<name>A0AAV4GTK3_9GAST</name>
<keyword evidence="2" id="KW-1133">Transmembrane helix</keyword>
<protein>
    <submittedName>
        <fullName evidence="3">Uncharacterized protein</fullName>
    </submittedName>
</protein>
<reference evidence="3 4" key="1">
    <citation type="journal article" date="2021" name="Elife">
        <title>Chloroplast acquisition without the gene transfer in kleptoplastic sea slugs, Plakobranchus ocellatus.</title>
        <authorList>
            <person name="Maeda T."/>
            <person name="Takahashi S."/>
            <person name="Yoshida T."/>
            <person name="Shimamura S."/>
            <person name="Takaki Y."/>
            <person name="Nagai Y."/>
            <person name="Toyoda A."/>
            <person name="Suzuki Y."/>
            <person name="Arimoto A."/>
            <person name="Ishii H."/>
            <person name="Satoh N."/>
            <person name="Nishiyama T."/>
            <person name="Hasebe M."/>
            <person name="Maruyama T."/>
            <person name="Minagawa J."/>
            <person name="Obokata J."/>
            <person name="Shigenobu S."/>
        </authorList>
    </citation>
    <scope>NUCLEOTIDE SEQUENCE [LARGE SCALE GENOMIC DNA]</scope>
</reference>
<evidence type="ECO:0000313" key="4">
    <source>
        <dbReference type="Proteomes" id="UP000762676"/>
    </source>
</evidence>
<evidence type="ECO:0000256" key="2">
    <source>
        <dbReference type="SAM" id="Phobius"/>
    </source>
</evidence>
<proteinExistence type="predicted"/>
<keyword evidence="2" id="KW-0472">Membrane</keyword>
<keyword evidence="4" id="KW-1185">Reference proteome</keyword>
<comment type="caution">
    <text evidence="3">The sequence shown here is derived from an EMBL/GenBank/DDBJ whole genome shotgun (WGS) entry which is preliminary data.</text>
</comment>
<dbReference type="Proteomes" id="UP000762676">
    <property type="component" value="Unassembled WGS sequence"/>
</dbReference>
<keyword evidence="2" id="KW-0812">Transmembrane</keyword>
<feature type="transmembrane region" description="Helical" evidence="2">
    <location>
        <begin position="80"/>
        <end position="101"/>
    </location>
</feature>
<feature type="compositionally biased region" description="Low complexity" evidence="1">
    <location>
        <begin position="46"/>
        <end position="60"/>
    </location>
</feature>
<organism evidence="3 4">
    <name type="scientific">Elysia marginata</name>
    <dbReference type="NCBI Taxonomy" id="1093978"/>
    <lineage>
        <taxon>Eukaryota</taxon>
        <taxon>Metazoa</taxon>
        <taxon>Spiralia</taxon>
        <taxon>Lophotrochozoa</taxon>
        <taxon>Mollusca</taxon>
        <taxon>Gastropoda</taxon>
        <taxon>Heterobranchia</taxon>
        <taxon>Euthyneura</taxon>
        <taxon>Panpulmonata</taxon>
        <taxon>Sacoglossa</taxon>
        <taxon>Placobranchoidea</taxon>
        <taxon>Plakobranchidae</taxon>
        <taxon>Elysia</taxon>
    </lineage>
</organism>
<dbReference type="EMBL" id="BMAT01008585">
    <property type="protein sequence ID" value="GFR88858.1"/>
    <property type="molecule type" value="Genomic_DNA"/>
</dbReference>
<evidence type="ECO:0000313" key="3">
    <source>
        <dbReference type="EMBL" id="GFR88858.1"/>
    </source>
</evidence>
<accession>A0AAV4GTK3</accession>